<dbReference type="EMBL" id="BNAR01000001">
    <property type="protein sequence ID" value="GHH30973.1"/>
    <property type="molecule type" value="Genomic_DNA"/>
</dbReference>
<name>A0ABQ3M0R6_9PSEU</name>
<accession>A0ABQ3M0R6</accession>
<organism evidence="1 2">
    <name type="scientific">Lentzea cavernae</name>
    <dbReference type="NCBI Taxonomy" id="2020703"/>
    <lineage>
        <taxon>Bacteria</taxon>
        <taxon>Bacillati</taxon>
        <taxon>Actinomycetota</taxon>
        <taxon>Actinomycetes</taxon>
        <taxon>Pseudonocardiales</taxon>
        <taxon>Pseudonocardiaceae</taxon>
        <taxon>Lentzea</taxon>
    </lineage>
</organism>
<gene>
    <name evidence="1" type="ORF">GCM10017774_09690</name>
</gene>
<dbReference type="RefSeq" id="WP_191296174.1">
    <property type="nucleotide sequence ID" value="NZ_BNAR01000001.1"/>
</dbReference>
<keyword evidence="2" id="KW-1185">Reference proteome</keyword>
<evidence type="ECO:0000313" key="1">
    <source>
        <dbReference type="EMBL" id="GHH30973.1"/>
    </source>
</evidence>
<comment type="caution">
    <text evidence="1">The sequence shown here is derived from an EMBL/GenBank/DDBJ whole genome shotgun (WGS) entry which is preliminary data.</text>
</comment>
<sequence>MLKSVVQNAKLRRMSMRRYVYLDPDGSVGDDWLHVVVEAGTGVFYQTQYGGHACRRGQAEGFLVPLFGPDGLDALRALFENHFRGWGTWNHEWSDDERSRLRDGVAMIGYWACDGSDEELTELRLDESRMRDADEAWVPVITADGPGVLVWCNSD</sequence>
<evidence type="ECO:0000313" key="2">
    <source>
        <dbReference type="Proteomes" id="UP000605568"/>
    </source>
</evidence>
<dbReference type="InterPro" id="IPR046182">
    <property type="entry name" value="DUF6210"/>
</dbReference>
<reference evidence="2" key="1">
    <citation type="journal article" date="2019" name="Int. J. Syst. Evol. Microbiol.">
        <title>The Global Catalogue of Microorganisms (GCM) 10K type strain sequencing project: providing services to taxonomists for standard genome sequencing and annotation.</title>
        <authorList>
            <consortium name="The Broad Institute Genomics Platform"/>
            <consortium name="The Broad Institute Genome Sequencing Center for Infectious Disease"/>
            <person name="Wu L."/>
            <person name="Ma J."/>
        </authorList>
    </citation>
    <scope>NUCLEOTIDE SEQUENCE [LARGE SCALE GENOMIC DNA]</scope>
    <source>
        <strain evidence="2">CGMCC 4.7367</strain>
    </source>
</reference>
<proteinExistence type="predicted"/>
<dbReference type="Proteomes" id="UP000605568">
    <property type="component" value="Unassembled WGS sequence"/>
</dbReference>
<protein>
    <submittedName>
        <fullName evidence="1">Uncharacterized protein</fullName>
    </submittedName>
</protein>
<dbReference type="Pfam" id="PF19715">
    <property type="entry name" value="DUF6210"/>
    <property type="match status" value="1"/>
</dbReference>